<organism evidence="1 2">
    <name type="scientific">Senna tora</name>
    <dbReference type="NCBI Taxonomy" id="362788"/>
    <lineage>
        <taxon>Eukaryota</taxon>
        <taxon>Viridiplantae</taxon>
        <taxon>Streptophyta</taxon>
        <taxon>Embryophyta</taxon>
        <taxon>Tracheophyta</taxon>
        <taxon>Spermatophyta</taxon>
        <taxon>Magnoliopsida</taxon>
        <taxon>eudicotyledons</taxon>
        <taxon>Gunneridae</taxon>
        <taxon>Pentapetalae</taxon>
        <taxon>rosids</taxon>
        <taxon>fabids</taxon>
        <taxon>Fabales</taxon>
        <taxon>Fabaceae</taxon>
        <taxon>Caesalpinioideae</taxon>
        <taxon>Cassia clade</taxon>
        <taxon>Senna</taxon>
    </lineage>
</organism>
<gene>
    <name evidence="1" type="ORF">G2W53_031612</name>
</gene>
<keyword evidence="2" id="KW-1185">Reference proteome</keyword>
<evidence type="ECO:0000313" key="1">
    <source>
        <dbReference type="EMBL" id="KAF7817643.1"/>
    </source>
</evidence>
<evidence type="ECO:0000313" key="2">
    <source>
        <dbReference type="Proteomes" id="UP000634136"/>
    </source>
</evidence>
<comment type="caution">
    <text evidence="1">The sequence shown here is derived from an EMBL/GenBank/DDBJ whole genome shotgun (WGS) entry which is preliminary data.</text>
</comment>
<name>A0A834T8I7_9FABA</name>
<protein>
    <submittedName>
        <fullName evidence="1">Uncharacterized protein</fullName>
    </submittedName>
</protein>
<proteinExistence type="predicted"/>
<reference evidence="1" key="1">
    <citation type="submission" date="2020-09" db="EMBL/GenBank/DDBJ databases">
        <title>Genome-Enabled Discovery of Anthraquinone Biosynthesis in Senna tora.</title>
        <authorList>
            <person name="Kang S.-H."/>
            <person name="Pandey R.P."/>
            <person name="Lee C.-M."/>
            <person name="Sim J.-S."/>
            <person name="Jeong J.-T."/>
            <person name="Choi B.-S."/>
            <person name="Jung M."/>
            <person name="Ginzburg D."/>
            <person name="Zhao K."/>
            <person name="Won S.Y."/>
            <person name="Oh T.-J."/>
            <person name="Yu Y."/>
            <person name="Kim N.-H."/>
            <person name="Lee O.R."/>
            <person name="Lee T.-H."/>
            <person name="Bashyal P."/>
            <person name="Kim T.-S."/>
            <person name="Lee W.-H."/>
            <person name="Kawkins C."/>
            <person name="Kim C.-K."/>
            <person name="Kim J.S."/>
            <person name="Ahn B.O."/>
            <person name="Rhee S.Y."/>
            <person name="Sohng J.K."/>
        </authorList>
    </citation>
    <scope>NUCLEOTIDE SEQUENCE</scope>
    <source>
        <tissue evidence="1">Leaf</tissue>
    </source>
</reference>
<sequence>MVAGGGRRAKKCVLLILVKEKINLAARYLSVSPAMVYRRLKLKPNPVPIVDTCQIPSLRTAWKVKVSKDCSVLCNLQAE</sequence>
<dbReference type="Proteomes" id="UP000634136">
    <property type="component" value="Unassembled WGS sequence"/>
</dbReference>
<accession>A0A834T8I7</accession>
<dbReference type="EMBL" id="JAAIUW010000009">
    <property type="protein sequence ID" value="KAF7817643.1"/>
    <property type="molecule type" value="Genomic_DNA"/>
</dbReference>
<dbReference type="AlphaFoldDB" id="A0A834T8I7"/>